<evidence type="ECO:0000256" key="1">
    <source>
        <dbReference type="SAM" id="SignalP"/>
    </source>
</evidence>
<feature type="signal peptide" evidence="1">
    <location>
        <begin position="1"/>
        <end position="30"/>
    </location>
</feature>
<organism evidence="2 3">
    <name type="scientific">Arthrobacter alpinus</name>
    <dbReference type="NCBI Taxonomy" id="656366"/>
    <lineage>
        <taxon>Bacteria</taxon>
        <taxon>Bacillati</taxon>
        <taxon>Actinomycetota</taxon>
        <taxon>Actinomycetes</taxon>
        <taxon>Micrococcales</taxon>
        <taxon>Micrococcaceae</taxon>
        <taxon>Arthrobacter</taxon>
    </lineage>
</organism>
<dbReference type="EMBL" id="FNTV01000002">
    <property type="protein sequence ID" value="SEF11254.1"/>
    <property type="molecule type" value="Genomic_DNA"/>
</dbReference>
<name>A0A1H5PCF2_9MICC</name>
<dbReference type="AlphaFoldDB" id="A0A1H5PCF2"/>
<evidence type="ECO:0000313" key="3">
    <source>
        <dbReference type="Proteomes" id="UP000182725"/>
    </source>
</evidence>
<protein>
    <submittedName>
        <fullName evidence="2">Uncharacterized protein</fullName>
    </submittedName>
</protein>
<keyword evidence="1" id="KW-0732">Signal</keyword>
<evidence type="ECO:0000313" key="2">
    <source>
        <dbReference type="EMBL" id="SEF11254.1"/>
    </source>
</evidence>
<dbReference type="Proteomes" id="UP000182725">
    <property type="component" value="Unassembled WGS sequence"/>
</dbReference>
<accession>A0A1H5PCF2</accession>
<dbReference type="Pfam" id="PF19882">
    <property type="entry name" value="DUF6355"/>
    <property type="match status" value="1"/>
</dbReference>
<feature type="chain" id="PRO_5010201875" evidence="1">
    <location>
        <begin position="31"/>
        <end position="130"/>
    </location>
</feature>
<reference evidence="2 3" key="1">
    <citation type="submission" date="2016-10" db="EMBL/GenBank/DDBJ databases">
        <authorList>
            <person name="de Groot N.N."/>
        </authorList>
    </citation>
    <scope>NUCLEOTIDE SEQUENCE [LARGE SCALE GENOMIC DNA]</scope>
    <source>
        <strain evidence="2 3">DSM 22274</strain>
    </source>
</reference>
<dbReference type="InterPro" id="IPR045935">
    <property type="entry name" value="DUF6355"/>
</dbReference>
<sequence>MSLKRKSFSIFGAIFALAIGSLSLAQPVVASPSDVSAVTSPQIAQGPTTPMASPELQAMAAGCGFNFAGQTYNHCTSTGGRVWLSIAWNDSVTLNSYVGEYCVGPGTTTMISLIGPFNWVYVANSKGAAC</sequence>
<gene>
    <name evidence="2" type="ORF">SAMN04489740_4083</name>
</gene>
<proteinExistence type="predicted"/>
<dbReference type="RefSeq" id="WP_425284298.1">
    <property type="nucleotide sequence ID" value="NZ_FNTV01000002.1"/>
</dbReference>